<sequence length="250" mass="28456">MENNNILGSYAWGIRTKGNLNTLNKLNLSLKAIAMKIKGRKSDLKIDFDVDHLRLPDSSLVQQTLEYINDVHKEPLKNHCLRSFAFGDIFGNAEKIKYDRELYALSALLHDLGLEDSHCCLHDDIDCFAIEGAKEAGFFLSKNGLNEQKIAIVQDSIAFHLNLNIPKPIGEAYLLNKASATDTIGLYKHELSEKTVNQILEKYPRLSFNLDIHEMLKKQCKIRPKSRITFLYKNGFGGMLKENRFSENVL</sequence>
<keyword evidence="2" id="KW-1185">Reference proteome</keyword>
<dbReference type="Gene3D" id="1.10.3210.10">
    <property type="entry name" value="Hypothetical protein af1432"/>
    <property type="match status" value="1"/>
</dbReference>
<dbReference type="PANTHER" id="PTHR35569:SF1">
    <property type="entry name" value="CYANAMIDE HYDRATASE DDI2-RELATED"/>
    <property type="match status" value="1"/>
</dbReference>
<protein>
    <recommendedName>
        <fullName evidence="3">HD domain-containing protein</fullName>
    </recommendedName>
</protein>
<gene>
    <name evidence="1" type="ORF">H2O64_14870</name>
</gene>
<evidence type="ECO:0008006" key="3">
    <source>
        <dbReference type="Google" id="ProtNLM"/>
    </source>
</evidence>
<dbReference type="PANTHER" id="PTHR35569">
    <property type="entry name" value="CYANAMIDE HYDRATASE DDI2-RELATED"/>
    <property type="match status" value="1"/>
</dbReference>
<dbReference type="Proteomes" id="UP000619238">
    <property type="component" value="Unassembled WGS sequence"/>
</dbReference>
<organism evidence="1 2">
    <name type="scientific">Kordia aestuariivivens</name>
    <dbReference type="NCBI Taxonomy" id="2759037"/>
    <lineage>
        <taxon>Bacteria</taxon>
        <taxon>Pseudomonadati</taxon>
        <taxon>Bacteroidota</taxon>
        <taxon>Flavobacteriia</taxon>
        <taxon>Flavobacteriales</taxon>
        <taxon>Flavobacteriaceae</taxon>
        <taxon>Kordia</taxon>
    </lineage>
</organism>
<proteinExistence type="predicted"/>
<name>A0ABR7QBR9_9FLAO</name>
<dbReference type="EMBL" id="JACGWS010000009">
    <property type="protein sequence ID" value="MBC8755958.1"/>
    <property type="molecule type" value="Genomic_DNA"/>
</dbReference>
<dbReference type="SUPFAM" id="SSF109604">
    <property type="entry name" value="HD-domain/PDEase-like"/>
    <property type="match status" value="1"/>
</dbReference>
<accession>A0ABR7QBR9</accession>
<comment type="caution">
    <text evidence="1">The sequence shown here is derived from an EMBL/GenBank/DDBJ whole genome shotgun (WGS) entry which is preliminary data.</text>
</comment>
<dbReference type="RefSeq" id="WP_187563000.1">
    <property type="nucleotide sequence ID" value="NZ_JACGWS010000009.1"/>
</dbReference>
<evidence type="ECO:0000313" key="2">
    <source>
        <dbReference type="Proteomes" id="UP000619238"/>
    </source>
</evidence>
<reference evidence="1 2" key="1">
    <citation type="submission" date="2020-07" db="EMBL/GenBank/DDBJ databases">
        <title>Description of Kordia aestuariivivens sp. nov., isolated from a tidal flat.</title>
        <authorList>
            <person name="Park S."/>
            <person name="Yoon J.-H."/>
        </authorList>
    </citation>
    <scope>NUCLEOTIDE SEQUENCE [LARGE SCALE GENOMIC DNA]</scope>
    <source>
        <strain evidence="1 2">YSTF-M3</strain>
    </source>
</reference>
<evidence type="ECO:0000313" key="1">
    <source>
        <dbReference type="EMBL" id="MBC8755958.1"/>
    </source>
</evidence>